<accession>G9YK16</accession>
<protein>
    <submittedName>
        <fullName evidence="1">Uncharacterized protein</fullName>
    </submittedName>
</protein>
<dbReference type="EMBL" id="AGCJ01000091">
    <property type="protein sequence ID" value="EHM37841.1"/>
    <property type="molecule type" value="Genomic_DNA"/>
</dbReference>
<keyword evidence="2" id="KW-1185">Reference proteome</keyword>
<sequence length="145" mass="15981">MNELTITQLQKLGYVLPYFQLPGKRLQPVVMQEGRLLTGSFYDKNIAPCGAIVGSASDVLEFVCRQISPYDPFGVDVANRVPEIFVVLNSDAFVKKLDESIHCRPGVLPPLLYGAKFLESGVTLPFYGFSAEETLPLVSLLLEAE</sequence>
<dbReference type="HOGENOM" id="CLU_1782841_0_0_9"/>
<name>G9YK16_9FIRM</name>
<dbReference type="AlphaFoldDB" id="G9YK16"/>
<dbReference type="RefSeq" id="WP_006790986.1">
    <property type="nucleotide sequence ID" value="NZ_JH417615.1"/>
</dbReference>
<proteinExistence type="predicted"/>
<organism evidence="1 2">
    <name type="scientific">Anaeroglobus geminatus F0357</name>
    <dbReference type="NCBI Taxonomy" id="861450"/>
    <lineage>
        <taxon>Bacteria</taxon>
        <taxon>Bacillati</taxon>
        <taxon>Bacillota</taxon>
        <taxon>Negativicutes</taxon>
        <taxon>Veillonellales</taxon>
        <taxon>Veillonellaceae</taxon>
        <taxon>Anaeroglobus</taxon>
    </lineage>
</organism>
<reference evidence="1 2" key="1">
    <citation type="submission" date="2011-08" db="EMBL/GenBank/DDBJ databases">
        <authorList>
            <person name="Weinstock G."/>
            <person name="Sodergren E."/>
            <person name="Clifton S."/>
            <person name="Fulton L."/>
            <person name="Fulton B."/>
            <person name="Courtney L."/>
            <person name="Fronick C."/>
            <person name="Harrison M."/>
            <person name="Strong C."/>
            <person name="Farmer C."/>
            <person name="Delahaunty K."/>
            <person name="Markovic C."/>
            <person name="Hall O."/>
            <person name="Minx P."/>
            <person name="Tomlinson C."/>
            <person name="Mitreva M."/>
            <person name="Hou S."/>
            <person name="Chen J."/>
            <person name="Wollam A."/>
            <person name="Pepin K.H."/>
            <person name="Johnson M."/>
            <person name="Bhonagiri V."/>
            <person name="Zhang X."/>
            <person name="Suruliraj S."/>
            <person name="Warren W."/>
            <person name="Chinwalla A."/>
            <person name="Mardis E.R."/>
            <person name="Wilson R.K."/>
        </authorList>
    </citation>
    <scope>NUCLEOTIDE SEQUENCE [LARGE SCALE GENOMIC DNA]</scope>
    <source>
        <strain evidence="1 2">F0357</strain>
    </source>
</reference>
<dbReference type="Proteomes" id="UP000005481">
    <property type="component" value="Unassembled WGS sequence"/>
</dbReference>
<comment type="caution">
    <text evidence="1">The sequence shown here is derived from an EMBL/GenBank/DDBJ whole genome shotgun (WGS) entry which is preliminary data.</text>
</comment>
<evidence type="ECO:0000313" key="2">
    <source>
        <dbReference type="Proteomes" id="UP000005481"/>
    </source>
</evidence>
<gene>
    <name evidence="1" type="ORF">HMPREF0080_02025</name>
</gene>
<evidence type="ECO:0000313" key="1">
    <source>
        <dbReference type="EMBL" id="EHM37841.1"/>
    </source>
</evidence>